<accession>W2NKB4</accession>
<name>W2NKB4_PHYNI</name>
<sequence>FEICAIRDNTESVNVCQAKGHLSTSASECEHRFGASTGEDK</sequence>
<protein>
    <submittedName>
        <fullName evidence="1">Uncharacterized protein</fullName>
    </submittedName>
</protein>
<feature type="non-terminal residue" evidence="1">
    <location>
        <position position="1"/>
    </location>
</feature>
<gene>
    <name evidence="1" type="ORF">L914_06559</name>
</gene>
<dbReference type="Proteomes" id="UP000054532">
    <property type="component" value="Unassembled WGS sequence"/>
</dbReference>
<organism evidence="1">
    <name type="scientific">Phytophthora nicotianae</name>
    <name type="common">Potato buckeye rot agent</name>
    <name type="synonym">Phytophthora parasitica</name>
    <dbReference type="NCBI Taxonomy" id="4792"/>
    <lineage>
        <taxon>Eukaryota</taxon>
        <taxon>Sar</taxon>
        <taxon>Stramenopiles</taxon>
        <taxon>Oomycota</taxon>
        <taxon>Peronosporomycetes</taxon>
        <taxon>Peronosporales</taxon>
        <taxon>Peronosporaceae</taxon>
        <taxon>Phytophthora</taxon>
    </lineage>
</organism>
<proteinExistence type="predicted"/>
<evidence type="ECO:0000313" key="1">
    <source>
        <dbReference type="EMBL" id="ETM48990.1"/>
    </source>
</evidence>
<dbReference type="AlphaFoldDB" id="W2NKB4"/>
<dbReference type="EMBL" id="KI692213">
    <property type="protein sequence ID" value="ETM48990.1"/>
    <property type="molecule type" value="Genomic_DNA"/>
</dbReference>
<reference evidence="1" key="1">
    <citation type="submission" date="2013-11" db="EMBL/GenBank/DDBJ databases">
        <title>The Genome Sequence of Phytophthora parasitica IAC_01/95.</title>
        <authorList>
            <consortium name="The Broad Institute Genomics Platform"/>
            <person name="Russ C."/>
            <person name="Tyler B."/>
            <person name="Panabieres F."/>
            <person name="Shan W."/>
            <person name="Tripathy S."/>
            <person name="Grunwald N."/>
            <person name="Machado M."/>
            <person name="Johnson C.S."/>
            <person name="Arredondo F."/>
            <person name="Hong C."/>
            <person name="Coffey M."/>
            <person name="Young S.K."/>
            <person name="Zeng Q."/>
            <person name="Gargeya S."/>
            <person name="Fitzgerald M."/>
            <person name="Abouelleil A."/>
            <person name="Alvarado L."/>
            <person name="Chapman S.B."/>
            <person name="Gainer-Dewar J."/>
            <person name="Goldberg J."/>
            <person name="Griggs A."/>
            <person name="Gujja S."/>
            <person name="Hansen M."/>
            <person name="Howarth C."/>
            <person name="Imamovic A."/>
            <person name="Ireland A."/>
            <person name="Larimer J."/>
            <person name="McCowan C."/>
            <person name="Murphy C."/>
            <person name="Pearson M."/>
            <person name="Poon T.W."/>
            <person name="Priest M."/>
            <person name="Roberts A."/>
            <person name="Saif S."/>
            <person name="Shea T."/>
            <person name="Sykes S."/>
            <person name="Wortman J."/>
            <person name="Nusbaum C."/>
            <person name="Birren B."/>
        </authorList>
    </citation>
    <scope>NUCLEOTIDE SEQUENCE [LARGE SCALE GENOMIC DNA]</scope>
    <source>
        <strain evidence="1">IAC_01/95</strain>
    </source>
</reference>